<gene>
    <name evidence="1" type="ORF">S01H4_07096</name>
</gene>
<name>X0ZFN5_9ZZZZ</name>
<dbReference type="AlphaFoldDB" id="X0ZFN5"/>
<proteinExistence type="predicted"/>
<comment type="caution">
    <text evidence="1">The sequence shown here is derived from an EMBL/GenBank/DDBJ whole genome shotgun (WGS) entry which is preliminary data.</text>
</comment>
<protein>
    <submittedName>
        <fullName evidence="1">Uncharacterized protein</fullName>
    </submittedName>
</protein>
<evidence type="ECO:0000313" key="1">
    <source>
        <dbReference type="EMBL" id="GAG59148.1"/>
    </source>
</evidence>
<reference evidence="1" key="1">
    <citation type="journal article" date="2014" name="Front. Microbiol.">
        <title>High frequency of phylogenetically diverse reductive dehalogenase-homologous genes in deep subseafloor sedimentary metagenomes.</title>
        <authorList>
            <person name="Kawai M."/>
            <person name="Futagami T."/>
            <person name="Toyoda A."/>
            <person name="Takaki Y."/>
            <person name="Nishi S."/>
            <person name="Hori S."/>
            <person name="Arai W."/>
            <person name="Tsubouchi T."/>
            <person name="Morono Y."/>
            <person name="Uchiyama I."/>
            <person name="Ito T."/>
            <person name="Fujiyama A."/>
            <person name="Inagaki F."/>
            <person name="Takami H."/>
        </authorList>
    </citation>
    <scope>NUCLEOTIDE SEQUENCE</scope>
    <source>
        <strain evidence="1">Expedition CK06-06</strain>
    </source>
</reference>
<feature type="non-terminal residue" evidence="1">
    <location>
        <position position="1"/>
    </location>
</feature>
<accession>X0ZFN5</accession>
<sequence>IKCQILPEEISVKEKETKEISLAGFFGRAGPSKSFNRIVVKVDEGEILNGEQLSSDPKARVFKVGQGMITVVYKAPEPCLEEEDTIHVYNSCDIAKEALIPLSETKIRDEIDTKTIEIECDWEWTGKITFRRETNVNISGPTPDGGHGTCKRKIQYNLTIECKLKTTYSDRDEIEFDGRIIAPYSLSADFLVEGVDKDGIHSKLSFVSSGCSGTIKDSYDPEEEQTSGVCLYINKPSMTYELQIFLTLPCTGTCIMAVGDNVIKESFDWDVSALISFEGQTDGKTVSSSWKAPPCAQSTLEECGLWPTLPYDDPKGCGTTWTWNLKRIK</sequence>
<organism evidence="1">
    <name type="scientific">marine sediment metagenome</name>
    <dbReference type="NCBI Taxonomy" id="412755"/>
    <lineage>
        <taxon>unclassified sequences</taxon>
        <taxon>metagenomes</taxon>
        <taxon>ecological metagenomes</taxon>
    </lineage>
</organism>
<dbReference type="EMBL" id="BART01002278">
    <property type="protein sequence ID" value="GAG59148.1"/>
    <property type="molecule type" value="Genomic_DNA"/>
</dbReference>